<evidence type="ECO:0000313" key="1">
    <source>
        <dbReference type="EMBL" id="KAL1528537.1"/>
    </source>
</evidence>
<accession>A0AB34K5N5</accession>
<evidence type="ECO:0008006" key="3">
    <source>
        <dbReference type="Google" id="ProtNLM"/>
    </source>
</evidence>
<gene>
    <name evidence="1" type="ORF">AB1Y20_009880</name>
</gene>
<organism evidence="1 2">
    <name type="scientific">Prymnesium parvum</name>
    <name type="common">Toxic golden alga</name>
    <dbReference type="NCBI Taxonomy" id="97485"/>
    <lineage>
        <taxon>Eukaryota</taxon>
        <taxon>Haptista</taxon>
        <taxon>Haptophyta</taxon>
        <taxon>Prymnesiophyceae</taxon>
        <taxon>Prymnesiales</taxon>
        <taxon>Prymnesiaceae</taxon>
        <taxon>Prymnesium</taxon>
    </lineage>
</organism>
<dbReference type="Proteomes" id="UP001515480">
    <property type="component" value="Unassembled WGS sequence"/>
</dbReference>
<protein>
    <recommendedName>
        <fullName evidence="3">Protein kinase A anchor protein nuclear localisation signal domain-containing protein</fullName>
    </recommendedName>
</protein>
<sequence>MSWANPVVARLAAGEDLEGQHDGLLLICSWPMPQHVQAQYNAFRTRLVAALPPQAYVYPAATLHCTIATLRAFTAGRLDEPAGEQARARWTQVLDAARAMPEWPARPFKLRMNPPTLEGAAAVFRYDDVDGAVERMRTCVRAAIRAHGGVAAEGGGDRSKAKAIAGSPAKEPAAHIPDIVHSTAVRWTAEVKDRAAAQRAFEEVAATWAPIEITASGAWAVQETVPFMHIRTSTKPWWTSSIVSPPSHAAQWLKEVLEALACIMLPFLYIWLSVALGGKMPGKAGSDSKLHPLAL</sequence>
<comment type="caution">
    <text evidence="1">The sequence shown here is derived from an EMBL/GenBank/DDBJ whole genome shotgun (WGS) entry which is preliminary data.</text>
</comment>
<dbReference type="EMBL" id="JBGBPQ010000002">
    <property type="protein sequence ID" value="KAL1528537.1"/>
    <property type="molecule type" value="Genomic_DNA"/>
</dbReference>
<reference evidence="1 2" key="1">
    <citation type="journal article" date="2024" name="Science">
        <title>Giant polyketide synthase enzymes in the biosynthesis of giant marine polyether toxins.</title>
        <authorList>
            <person name="Fallon T.R."/>
            <person name="Shende V.V."/>
            <person name="Wierzbicki I.H."/>
            <person name="Pendleton A.L."/>
            <person name="Watervoot N.F."/>
            <person name="Auber R.P."/>
            <person name="Gonzalez D.J."/>
            <person name="Wisecaver J.H."/>
            <person name="Moore B.S."/>
        </authorList>
    </citation>
    <scope>NUCLEOTIDE SEQUENCE [LARGE SCALE GENOMIC DNA]</scope>
    <source>
        <strain evidence="1 2">12B1</strain>
    </source>
</reference>
<proteinExistence type="predicted"/>
<name>A0AB34K5N5_PRYPA</name>
<keyword evidence="2" id="KW-1185">Reference proteome</keyword>
<dbReference type="AlphaFoldDB" id="A0AB34K5N5"/>
<evidence type="ECO:0000313" key="2">
    <source>
        <dbReference type="Proteomes" id="UP001515480"/>
    </source>
</evidence>